<accession>A0A235FDB0</accession>
<organism evidence="4 5">
    <name type="scientific">Fictibacillus aquaticus</name>
    <dbReference type="NCBI Taxonomy" id="2021314"/>
    <lineage>
        <taxon>Bacteria</taxon>
        <taxon>Bacillati</taxon>
        <taxon>Bacillota</taxon>
        <taxon>Bacilli</taxon>
        <taxon>Bacillales</taxon>
        <taxon>Fictibacillaceae</taxon>
        <taxon>Fictibacillus</taxon>
    </lineage>
</organism>
<dbReference type="PANTHER" id="PTHR43072">
    <property type="entry name" value="N-ACETYLTRANSFERASE"/>
    <property type="match status" value="1"/>
</dbReference>
<keyword evidence="2" id="KW-0012">Acyltransferase</keyword>
<dbReference type="CDD" id="cd04301">
    <property type="entry name" value="NAT_SF"/>
    <property type="match status" value="1"/>
</dbReference>
<comment type="caution">
    <text evidence="4">The sequence shown here is derived from an EMBL/GenBank/DDBJ whole genome shotgun (WGS) entry which is preliminary data.</text>
</comment>
<dbReference type="InterPro" id="IPR016181">
    <property type="entry name" value="Acyl_CoA_acyltransferase"/>
</dbReference>
<dbReference type="AlphaFoldDB" id="A0A235FDB0"/>
<gene>
    <name evidence="4" type="ORF">CGZ90_04790</name>
</gene>
<evidence type="ECO:0000313" key="5">
    <source>
        <dbReference type="Proteomes" id="UP000215059"/>
    </source>
</evidence>
<dbReference type="InterPro" id="IPR000182">
    <property type="entry name" value="GNAT_dom"/>
</dbReference>
<dbReference type="Pfam" id="PF00583">
    <property type="entry name" value="Acetyltransf_1"/>
    <property type="match status" value="1"/>
</dbReference>
<dbReference type="EMBL" id="NOII01000001">
    <property type="protein sequence ID" value="OYD59219.1"/>
    <property type="molecule type" value="Genomic_DNA"/>
</dbReference>
<evidence type="ECO:0000259" key="3">
    <source>
        <dbReference type="PROSITE" id="PS51186"/>
    </source>
</evidence>
<protein>
    <recommendedName>
        <fullName evidence="3">N-acetyltransferase domain-containing protein</fullName>
    </recommendedName>
</protein>
<feature type="domain" description="N-acetyltransferase" evidence="3">
    <location>
        <begin position="47"/>
        <end position="207"/>
    </location>
</feature>
<evidence type="ECO:0000313" key="4">
    <source>
        <dbReference type="EMBL" id="OYD59219.1"/>
    </source>
</evidence>
<evidence type="ECO:0000256" key="1">
    <source>
        <dbReference type="ARBA" id="ARBA00022679"/>
    </source>
</evidence>
<dbReference type="PANTHER" id="PTHR43072:SF23">
    <property type="entry name" value="UPF0039 PROTEIN C11D3.02C"/>
    <property type="match status" value="1"/>
</dbReference>
<name>A0A235FDB0_9BACL</name>
<dbReference type="OrthoDB" id="9798006at2"/>
<dbReference type="Proteomes" id="UP000215059">
    <property type="component" value="Unassembled WGS sequence"/>
</dbReference>
<keyword evidence="1" id="KW-0808">Transferase</keyword>
<dbReference type="GO" id="GO:0016747">
    <property type="term" value="F:acyltransferase activity, transferring groups other than amino-acyl groups"/>
    <property type="evidence" value="ECO:0007669"/>
    <property type="project" value="InterPro"/>
</dbReference>
<reference evidence="4 5" key="1">
    <citation type="submission" date="2017-07" db="EMBL/GenBank/DDBJ databases">
        <title>Fictibacillus sp. nov. GDSW-R2A3 Genome sequencing and assembly.</title>
        <authorList>
            <person name="Mayilraj S."/>
        </authorList>
    </citation>
    <scope>NUCLEOTIDE SEQUENCE [LARGE SCALE GENOMIC DNA]</scope>
    <source>
        <strain evidence="4 5">GDSW-R2A3</strain>
    </source>
</reference>
<evidence type="ECO:0000256" key="2">
    <source>
        <dbReference type="ARBA" id="ARBA00023315"/>
    </source>
</evidence>
<dbReference type="SUPFAM" id="SSF55729">
    <property type="entry name" value="Acyl-CoA N-acyltransferases (Nat)"/>
    <property type="match status" value="1"/>
</dbReference>
<proteinExistence type="predicted"/>
<sequence>MHHHSFCCLSDTDSSNNVKKPLSRLYKHLLILYAVINQQALEESFLALIRHARTEDYPAILAIYNEAVLTSSATFDIQPLSMEERTSWFQKFSSTHPLLVFVIEGEVAGYACISPYNSKPAYSRTAEVSIYIWKKYHGKGIGKKLMKAVLKEAKSADIHTVIAGITAGNDASIRLHEGFGFRLAGTVKEVGYKFADWHDVHYYQVFL</sequence>
<keyword evidence="5" id="KW-1185">Reference proteome</keyword>
<dbReference type="Gene3D" id="3.40.630.30">
    <property type="match status" value="1"/>
</dbReference>
<dbReference type="PROSITE" id="PS51186">
    <property type="entry name" value="GNAT"/>
    <property type="match status" value="1"/>
</dbReference>